<evidence type="ECO:0000256" key="1">
    <source>
        <dbReference type="SAM" id="MobiDB-lite"/>
    </source>
</evidence>
<keyword evidence="3" id="KW-1185">Reference proteome</keyword>
<feature type="compositionally biased region" description="Acidic residues" evidence="1">
    <location>
        <begin position="21"/>
        <end position="35"/>
    </location>
</feature>
<evidence type="ECO:0000313" key="3">
    <source>
        <dbReference type="Proteomes" id="UP001054945"/>
    </source>
</evidence>
<protein>
    <submittedName>
        <fullName evidence="2">Uncharacterized protein</fullName>
    </submittedName>
</protein>
<evidence type="ECO:0000313" key="2">
    <source>
        <dbReference type="EMBL" id="GIX99050.1"/>
    </source>
</evidence>
<dbReference type="AlphaFoldDB" id="A0AAV4PT06"/>
<dbReference type="EMBL" id="BPLR01005001">
    <property type="protein sequence ID" value="GIX99050.1"/>
    <property type="molecule type" value="Genomic_DNA"/>
</dbReference>
<comment type="caution">
    <text evidence="2">The sequence shown here is derived from an EMBL/GenBank/DDBJ whole genome shotgun (WGS) entry which is preliminary data.</text>
</comment>
<proteinExistence type="predicted"/>
<gene>
    <name evidence="2" type="ORF">CEXT_378251</name>
</gene>
<dbReference type="Proteomes" id="UP001054945">
    <property type="component" value="Unassembled WGS sequence"/>
</dbReference>
<accession>A0AAV4PT06</accession>
<reference evidence="2 3" key="1">
    <citation type="submission" date="2021-06" db="EMBL/GenBank/DDBJ databases">
        <title>Caerostris extrusa draft genome.</title>
        <authorList>
            <person name="Kono N."/>
            <person name="Arakawa K."/>
        </authorList>
    </citation>
    <scope>NUCLEOTIDE SEQUENCE [LARGE SCALE GENOMIC DNA]</scope>
</reference>
<feature type="region of interest" description="Disordered" evidence="1">
    <location>
        <begin position="21"/>
        <end position="47"/>
    </location>
</feature>
<organism evidence="2 3">
    <name type="scientific">Caerostris extrusa</name>
    <name type="common">Bark spider</name>
    <name type="synonym">Caerostris bankana</name>
    <dbReference type="NCBI Taxonomy" id="172846"/>
    <lineage>
        <taxon>Eukaryota</taxon>
        <taxon>Metazoa</taxon>
        <taxon>Ecdysozoa</taxon>
        <taxon>Arthropoda</taxon>
        <taxon>Chelicerata</taxon>
        <taxon>Arachnida</taxon>
        <taxon>Araneae</taxon>
        <taxon>Araneomorphae</taxon>
        <taxon>Entelegynae</taxon>
        <taxon>Araneoidea</taxon>
        <taxon>Araneidae</taxon>
        <taxon>Caerostris</taxon>
    </lineage>
</organism>
<sequence length="99" mass="11688">MFMQKVFNWIIPLERTETHLDDEEEINSPDSEEITESYKYDRESSPSLGTVTSILDLERNLDNRNCTPESTEFAGHIQTDDKNWNLWIVRNLMLLLIQL</sequence>
<name>A0AAV4PT06_CAEEX</name>